<dbReference type="SMART" id="SM00267">
    <property type="entry name" value="GGDEF"/>
    <property type="match status" value="1"/>
</dbReference>
<dbReference type="Pfam" id="PF00990">
    <property type="entry name" value="GGDEF"/>
    <property type="match status" value="1"/>
</dbReference>
<accession>A0A4R6URS4</accession>
<dbReference type="Pfam" id="PF00563">
    <property type="entry name" value="EAL"/>
    <property type="match status" value="1"/>
</dbReference>
<evidence type="ECO:0000259" key="2">
    <source>
        <dbReference type="PROSITE" id="PS50883"/>
    </source>
</evidence>
<dbReference type="SUPFAM" id="SSF141868">
    <property type="entry name" value="EAL domain-like"/>
    <property type="match status" value="1"/>
</dbReference>
<name>A0A4R6URS4_9GAMM</name>
<sequence>MPLFRQLWLLMATILLLLTLLLGFYAERLQQMPTLDPVVSQLLVDSRSPAAWQDVAARRASFARLINETQLIQLTLYAQNGEVLERFPPSTPLIPTNSSRLKLPVPLPDGEGRLEVVLTERTLFGWWRWWLALAGVWAALSLLSGWWLWRLLRGVREVREVAQRIIDGERDPVALNIQSSYVTGAAIQRLLNEVQQMAKAQVTAIDQVRRRSFVDSHTGLGNRAYFDAHLDVLLNDRDANVTGTIVLFDVGEPFEDASAQQQFVEQLVVLIQHHLREFSQSILARRDDNNFAALLPGISARDMDTFCRKLLRETQVLVSGLKSANPDARCLHMGVVSYRSGDEAYHRMAEADMALRFAQQQSHQFGWHMFEQGEIQPSSIMGRVRWRSLLERVIEKRQAVFHYHPVVLGHDRRIAFYEVLSRVPGDQGELFTAATFLPMAHRVGLAVAFDRQVCDRVLKALLFGPQQTSMLSINLSSDAVHDHTFRQWLLEHLAENRPLAERVVFEVGEHIASHLNADVLGFLEALNACGCGLAVEHVGQPQYSANYLRPGLYRFVKLHRSLTHDIETDAANQDFVRGLAAVASATGAIVLAENVETEAQWQKLLTLGVHGGQGYLFGQPSAQIGGEVSRSA</sequence>
<evidence type="ECO:0000313" key="4">
    <source>
        <dbReference type="Proteomes" id="UP000295375"/>
    </source>
</evidence>
<feature type="domain" description="EAL" evidence="2">
    <location>
        <begin position="383"/>
        <end position="632"/>
    </location>
</feature>
<dbReference type="InterPro" id="IPR000160">
    <property type="entry name" value="GGDEF_dom"/>
</dbReference>
<dbReference type="PANTHER" id="PTHR33121">
    <property type="entry name" value="CYCLIC DI-GMP PHOSPHODIESTERASE PDEF"/>
    <property type="match status" value="1"/>
</dbReference>
<dbReference type="SUPFAM" id="SSF55073">
    <property type="entry name" value="Nucleotide cyclase"/>
    <property type="match status" value="1"/>
</dbReference>
<dbReference type="GO" id="GO:0071111">
    <property type="term" value="F:cyclic-guanylate-specific phosphodiesterase activity"/>
    <property type="evidence" value="ECO:0007669"/>
    <property type="project" value="InterPro"/>
</dbReference>
<dbReference type="AlphaFoldDB" id="A0A4R6URS4"/>
<dbReference type="OrthoDB" id="5894408at2"/>
<dbReference type="Proteomes" id="UP000295375">
    <property type="component" value="Unassembled WGS sequence"/>
</dbReference>
<proteinExistence type="predicted"/>
<dbReference type="Gene3D" id="3.30.70.270">
    <property type="match status" value="1"/>
</dbReference>
<organism evidence="3 4">
    <name type="scientific">Permianibacter aggregans</name>
    <dbReference type="NCBI Taxonomy" id="1510150"/>
    <lineage>
        <taxon>Bacteria</taxon>
        <taxon>Pseudomonadati</taxon>
        <taxon>Pseudomonadota</taxon>
        <taxon>Gammaproteobacteria</taxon>
        <taxon>Pseudomonadales</taxon>
        <taxon>Pseudomonadaceae</taxon>
        <taxon>Permianibacter</taxon>
    </lineage>
</organism>
<keyword evidence="1" id="KW-1133">Transmembrane helix</keyword>
<dbReference type="PANTHER" id="PTHR33121:SF32">
    <property type="entry name" value="RNASE E SPECIFICITY FACTOR CSRD"/>
    <property type="match status" value="1"/>
</dbReference>
<keyword evidence="1" id="KW-0472">Membrane</keyword>
<keyword evidence="4" id="KW-1185">Reference proteome</keyword>
<dbReference type="InterPro" id="IPR035919">
    <property type="entry name" value="EAL_sf"/>
</dbReference>
<dbReference type="PROSITE" id="PS50883">
    <property type="entry name" value="EAL"/>
    <property type="match status" value="1"/>
</dbReference>
<dbReference type="EMBL" id="SNYM01000007">
    <property type="protein sequence ID" value="TDQ48313.1"/>
    <property type="molecule type" value="Genomic_DNA"/>
</dbReference>
<dbReference type="InterPro" id="IPR029787">
    <property type="entry name" value="Nucleotide_cyclase"/>
</dbReference>
<dbReference type="CDD" id="cd01948">
    <property type="entry name" value="EAL"/>
    <property type="match status" value="1"/>
</dbReference>
<feature type="transmembrane region" description="Helical" evidence="1">
    <location>
        <begin position="127"/>
        <end position="149"/>
    </location>
</feature>
<gene>
    <name evidence="3" type="ORF">EV696_10749</name>
</gene>
<dbReference type="RefSeq" id="WP_133590091.1">
    <property type="nucleotide sequence ID" value="NZ_CP037953.1"/>
</dbReference>
<dbReference type="SMART" id="SM00052">
    <property type="entry name" value="EAL"/>
    <property type="match status" value="1"/>
</dbReference>
<comment type="caution">
    <text evidence="3">The sequence shown here is derived from an EMBL/GenBank/DDBJ whole genome shotgun (WGS) entry which is preliminary data.</text>
</comment>
<dbReference type="Gene3D" id="3.20.20.450">
    <property type="entry name" value="EAL domain"/>
    <property type="match status" value="1"/>
</dbReference>
<reference evidence="3 4" key="1">
    <citation type="submission" date="2019-03" db="EMBL/GenBank/DDBJ databases">
        <title>Genomic Encyclopedia of Type Strains, Phase IV (KMG-IV): sequencing the most valuable type-strain genomes for metagenomic binning, comparative biology and taxonomic classification.</title>
        <authorList>
            <person name="Goeker M."/>
        </authorList>
    </citation>
    <scope>NUCLEOTIDE SEQUENCE [LARGE SCALE GENOMIC DNA]</scope>
    <source>
        <strain evidence="3 4">DSM 103792</strain>
    </source>
</reference>
<evidence type="ECO:0000256" key="1">
    <source>
        <dbReference type="SAM" id="Phobius"/>
    </source>
</evidence>
<dbReference type="InterPro" id="IPR001633">
    <property type="entry name" value="EAL_dom"/>
</dbReference>
<dbReference type="InterPro" id="IPR043128">
    <property type="entry name" value="Rev_trsase/Diguanyl_cyclase"/>
</dbReference>
<protein>
    <submittedName>
        <fullName evidence="3">Diguanylate cyclase/phosphodiesterase</fullName>
    </submittedName>
</protein>
<dbReference type="InterPro" id="IPR050706">
    <property type="entry name" value="Cyclic-di-GMP_PDE-like"/>
</dbReference>
<keyword evidence="1" id="KW-0812">Transmembrane</keyword>
<evidence type="ECO:0000313" key="3">
    <source>
        <dbReference type="EMBL" id="TDQ48313.1"/>
    </source>
</evidence>